<dbReference type="GO" id="GO:0016567">
    <property type="term" value="P:protein ubiquitination"/>
    <property type="evidence" value="ECO:0007669"/>
    <property type="project" value="TreeGrafter"/>
</dbReference>
<evidence type="ECO:0000256" key="5">
    <source>
        <dbReference type="ARBA" id="ARBA00022786"/>
    </source>
</evidence>
<evidence type="ECO:0000256" key="2">
    <source>
        <dbReference type="ARBA" id="ARBA00004906"/>
    </source>
</evidence>
<evidence type="ECO:0000256" key="9">
    <source>
        <dbReference type="SAM" id="SignalP"/>
    </source>
</evidence>
<feature type="active site" description="Glycyl thioester intermediate" evidence="6">
    <location>
        <position position="849"/>
    </location>
</feature>
<dbReference type="PANTHER" id="PTHR11254:SF440">
    <property type="entry name" value="E3 UBIQUITIN-PROTEIN LIGASE NEDD-4"/>
    <property type="match status" value="1"/>
</dbReference>
<feature type="transmembrane region" description="Helical" evidence="8">
    <location>
        <begin position="298"/>
        <end position="317"/>
    </location>
</feature>
<dbReference type="InterPro" id="IPR050409">
    <property type="entry name" value="E3_ubiq-protein_ligase"/>
</dbReference>
<keyword evidence="8" id="KW-0472">Membrane</keyword>
<dbReference type="PANTHER" id="PTHR11254">
    <property type="entry name" value="HECT DOMAIN UBIQUITIN-PROTEIN LIGASE"/>
    <property type="match status" value="1"/>
</dbReference>
<feature type="compositionally biased region" description="Low complexity" evidence="7">
    <location>
        <begin position="37"/>
        <end position="65"/>
    </location>
</feature>
<dbReference type="Pfam" id="PF00632">
    <property type="entry name" value="HECT"/>
    <property type="match status" value="1"/>
</dbReference>
<evidence type="ECO:0000256" key="7">
    <source>
        <dbReference type="SAM" id="MobiDB-lite"/>
    </source>
</evidence>
<keyword evidence="13" id="KW-1185">Reference proteome</keyword>
<dbReference type="Gene3D" id="3.30.2410.10">
    <property type="entry name" value="Hect, E3 ligase catalytic domain"/>
    <property type="match status" value="1"/>
</dbReference>
<dbReference type="PROSITE" id="PS50237">
    <property type="entry name" value="HECT"/>
    <property type="match status" value="1"/>
</dbReference>
<dbReference type="EMBL" id="CAKKNE010000002">
    <property type="protein sequence ID" value="CAH0369136.1"/>
    <property type="molecule type" value="Genomic_DNA"/>
</dbReference>
<proteinExistence type="predicted"/>
<gene>
    <name evidence="11" type="ORF">PCAL00307_LOCUS12263</name>
    <name evidence="12" type="ORF">PECAL_2P22450</name>
</gene>
<keyword evidence="8" id="KW-1133">Transmembrane helix</keyword>
<feature type="region of interest" description="Disordered" evidence="7">
    <location>
        <begin position="229"/>
        <end position="286"/>
    </location>
</feature>
<comment type="catalytic activity">
    <reaction evidence="1">
        <text>S-ubiquitinyl-[E2 ubiquitin-conjugating enzyme]-L-cysteine + [acceptor protein]-L-lysine = [E2 ubiquitin-conjugating enzyme]-L-cysteine + N(6)-ubiquitinyl-[acceptor protein]-L-lysine.</text>
        <dbReference type="EC" id="2.3.2.26"/>
    </reaction>
</comment>
<keyword evidence="9" id="KW-0732">Signal</keyword>
<keyword evidence="4" id="KW-0808">Transferase</keyword>
<name>A0A7S3ZXA9_9STRA</name>
<evidence type="ECO:0000256" key="6">
    <source>
        <dbReference type="PROSITE-ProRule" id="PRU00104"/>
    </source>
</evidence>
<accession>A0A7S3ZXA9</accession>
<feature type="compositionally biased region" description="Pro residues" evidence="7">
    <location>
        <begin position="84"/>
        <end position="96"/>
    </location>
</feature>
<evidence type="ECO:0000256" key="4">
    <source>
        <dbReference type="ARBA" id="ARBA00022679"/>
    </source>
</evidence>
<dbReference type="InterPro" id="IPR035983">
    <property type="entry name" value="Hect_E3_ubiquitin_ligase"/>
</dbReference>
<evidence type="ECO:0000256" key="3">
    <source>
        <dbReference type="ARBA" id="ARBA00012485"/>
    </source>
</evidence>
<dbReference type="GO" id="GO:0006511">
    <property type="term" value="P:ubiquitin-dependent protein catabolic process"/>
    <property type="evidence" value="ECO:0007669"/>
    <property type="project" value="TreeGrafter"/>
</dbReference>
<feature type="compositionally biased region" description="Pro residues" evidence="7">
    <location>
        <begin position="344"/>
        <end position="358"/>
    </location>
</feature>
<evidence type="ECO:0000259" key="10">
    <source>
        <dbReference type="PROSITE" id="PS50237"/>
    </source>
</evidence>
<evidence type="ECO:0000256" key="1">
    <source>
        <dbReference type="ARBA" id="ARBA00000885"/>
    </source>
</evidence>
<feature type="region of interest" description="Disordered" evidence="7">
    <location>
        <begin position="379"/>
        <end position="400"/>
    </location>
</feature>
<dbReference type="FunFam" id="3.30.2410.10:FF:000009">
    <property type="entry name" value="Probable E3 ubiquitin-protein ligase HECTD2"/>
    <property type="match status" value="1"/>
</dbReference>
<dbReference type="AlphaFoldDB" id="A0A7S3ZXA9"/>
<feature type="domain" description="HECT" evidence="10">
    <location>
        <begin position="544"/>
        <end position="883"/>
    </location>
</feature>
<dbReference type="EC" id="2.3.2.26" evidence="3"/>
<reference evidence="12" key="2">
    <citation type="submission" date="2021-11" db="EMBL/GenBank/DDBJ databases">
        <authorList>
            <consortium name="Genoscope - CEA"/>
            <person name="William W."/>
        </authorList>
    </citation>
    <scope>NUCLEOTIDE SEQUENCE</scope>
</reference>
<dbReference type="OrthoDB" id="199052at2759"/>
<dbReference type="Gene3D" id="3.90.1750.10">
    <property type="entry name" value="Hect, E3 ligase catalytic domains"/>
    <property type="match status" value="1"/>
</dbReference>
<sequence>MRDDKRAAMKIYFLWLLAAARAQYDPTSTPAPPTYGPTLAPTWTKKPTTASPTKTPTAPTSFPTSLPTPAPTITPKPSISFEPTPRPSHVPTPRPTHTPSSMPTTATPTTAVPSPVPSPQPTASFIEVVEIGTAMACIAHVPCLVSWRTSGAEADCNKVTLTVRLNDGPCDTKQCDWVLTEQAPNDATPSTNIVVEGDVDDGSLYELVAWCPGSNLELKHVQAFSLLTTPAPTPAPSPAPTPRPTPRPTRLPTPLPSQAPSQAPTPGPSQVPSPNPTPSPVPAKAQPMSFVDAAGGPAAMGGAGAALFILAGLFALYKRRKYKKQYAREQDEEAPFDVDSPRQTPRPPLMPPPPPPPSNLVDDNDLEADFEEWDYADETMGDEAKERPLDTPSPRRNSVTSYVARRKGRLVEWRPDGSAFVKWSEGDRFAHALVRVLKLPPDQGKAPPTKGVRPGESMWVGSAQQGFDIPSVQLSDDLRAAVERADMWPFSQRLTAMRETLEKLRVPYATGRVELKVKRSDCYGGARKAFAKLAPKAWRMSWFLKFDGESGLDAGGLSRDFWRLCLAKAFDENNGLFRPSDAGNTTYDVVGIRGIKDKDERSNKLLEYRFVGRCLAKCLFDNHISLEASPNVKILKYLVGEPIIFDDLRLVDEELWTSLNQLRKMPAEDFQHLCLTFEVTRKTVSGTETVKLKKDGDRIPVSKGNVNEFIHLRLREAVYGCHRDALTALLAGFHELVPPAAMLLVTARELELALCGTPTLDLDEWKKHTVYKGAFANDRAEHPVTRAFWQVVERWDDERRARLLQWTTGSARLPVGGFAQLQQRDGVSRCFCLTSIPVSQATYPRAHTCFNRIDLPLYDRPANEMPRALEFVITNATAEFSMD</sequence>
<dbReference type="SUPFAM" id="SSF56204">
    <property type="entry name" value="Hect, E3 ligase catalytic domain"/>
    <property type="match status" value="1"/>
</dbReference>
<dbReference type="InterPro" id="IPR000569">
    <property type="entry name" value="HECT_dom"/>
</dbReference>
<feature type="chain" id="PRO_5035593928" description="HECT-type E3 ubiquitin transferase" evidence="9">
    <location>
        <begin position="23"/>
        <end position="883"/>
    </location>
</feature>
<reference evidence="11" key="1">
    <citation type="submission" date="2021-01" db="EMBL/GenBank/DDBJ databases">
        <authorList>
            <person name="Corre E."/>
            <person name="Pelletier E."/>
            <person name="Niang G."/>
            <person name="Scheremetjew M."/>
            <person name="Finn R."/>
            <person name="Kale V."/>
            <person name="Holt S."/>
            <person name="Cochrane G."/>
            <person name="Meng A."/>
            <person name="Brown T."/>
            <person name="Cohen L."/>
        </authorList>
    </citation>
    <scope>NUCLEOTIDE SEQUENCE</scope>
    <source>
        <strain evidence="11">CCMP1756</strain>
    </source>
</reference>
<feature type="region of interest" description="Disordered" evidence="7">
    <location>
        <begin position="28"/>
        <end position="119"/>
    </location>
</feature>
<dbReference type="Proteomes" id="UP000789595">
    <property type="component" value="Unassembled WGS sequence"/>
</dbReference>
<dbReference type="GO" id="GO:0061630">
    <property type="term" value="F:ubiquitin protein ligase activity"/>
    <property type="evidence" value="ECO:0007669"/>
    <property type="project" value="UniProtKB-EC"/>
</dbReference>
<feature type="compositionally biased region" description="Low complexity" evidence="7">
    <location>
        <begin position="97"/>
        <end position="113"/>
    </location>
</feature>
<protein>
    <recommendedName>
        <fullName evidence="3">HECT-type E3 ubiquitin transferase</fullName>
        <ecNumber evidence="3">2.3.2.26</ecNumber>
    </recommendedName>
</protein>
<evidence type="ECO:0000313" key="11">
    <source>
        <dbReference type="EMBL" id="CAE0696827.1"/>
    </source>
</evidence>
<feature type="compositionally biased region" description="Pro residues" evidence="7">
    <location>
        <begin position="231"/>
        <end position="281"/>
    </location>
</feature>
<feature type="region of interest" description="Disordered" evidence="7">
    <location>
        <begin position="327"/>
        <end position="364"/>
    </location>
</feature>
<evidence type="ECO:0000313" key="12">
    <source>
        <dbReference type="EMBL" id="CAH0369136.1"/>
    </source>
</evidence>
<dbReference type="PRINTS" id="PR01217">
    <property type="entry name" value="PRICHEXTENSN"/>
</dbReference>
<evidence type="ECO:0000256" key="8">
    <source>
        <dbReference type="SAM" id="Phobius"/>
    </source>
</evidence>
<keyword evidence="8" id="KW-0812">Transmembrane</keyword>
<dbReference type="Gene3D" id="3.30.2160.10">
    <property type="entry name" value="Hect, E3 ligase catalytic domain"/>
    <property type="match status" value="1"/>
</dbReference>
<comment type="pathway">
    <text evidence="2">Protein modification; protein ubiquitination.</text>
</comment>
<organism evidence="11">
    <name type="scientific">Pelagomonas calceolata</name>
    <dbReference type="NCBI Taxonomy" id="35677"/>
    <lineage>
        <taxon>Eukaryota</taxon>
        <taxon>Sar</taxon>
        <taxon>Stramenopiles</taxon>
        <taxon>Ochrophyta</taxon>
        <taxon>Pelagophyceae</taxon>
        <taxon>Pelagomonadales</taxon>
        <taxon>Pelagomonadaceae</taxon>
        <taxon>Pelagomonas</taxon>
    </lineage>
</organism>
<dbReference type="SMART" id="SM00119">
    <property type="entry name" value="HECTc"/>
    <property type="match status" value="1"/>
</dbReference>
<dbReference type="GO" id="GO:0005737">
    <property type="term" value="C:cytoplasm"/>
    <property type="evidence" value="ECO:0007669"/>
    <property type="project" value="TreeGrafter"/>
</dbReference>
<evidence type="ECO:0000313" key="13">
    <source>
        <dbReference type="Proteomes" id="UP000789595"/>
    </source>
</evidence>
<dbReference type="EMBL" id="HBIW01014258">
    <property type="protein sequence ID" value="CAE0696827.1"/>
    <property type="molecule type" value="Transcribed_RNA"/>
</dbReference>
<keyword evidence="5 6" id="KW-0833">Ubl conjugation pathway</keyword>
<feature type="signal peptide" evidence="9">
    <location>
        <begin position="1"/>
        <end position="22"/>
    </location>
</feature>